<dbReference type="CDD" id="cd06222">
    <property type="entry name" value="RNase_H_like"/>
    <property type="match status" value="1"/>
</dbReference>
<dbReference type="Pfam" id="PF13456">
    <property type="entry name" value="RVT_3"/>
    <property type="match status" value="1"/>
</dbReference>
<feature type="domain" description="RNase H type-1" evidence="1">
    <location>
        <begin position="86"/>
        <end position="168"/>
    </location>
</feature>
<evidence type="ECO:0000313" key="3">
    <source>
        <dbReference type="Proteomes" id="UP001396334"/>
    </source>
</evidence>
<sequence>MCCVRVLQLRGYGEESFRYRCSLVLVSELIPLEYIIDRGNRFVEEFRRAFSRQVVAYGANASEALWARPLVGWIKVNVDVAVSTSVNKAAELWAIHDGLLHAWTSGYQRIVVELDCLEAMRIVNSVSVAMHESPLVLLIKRWLLQDWQVGVCHVGRVCNRVTDKMAARGRASLITTTFFPVPLDEIRV</sequence>
<dbReference type="InterPro" id="IPR036397">
    <property type="entry name" value="RNaseH_sf"/>
</dbReference>
<dbReference type="Proteomes" id="UP001396334">
    <property type="component" value="Unassembled WGS sequence"/>
</dbReference>
<dbReference type="InterPro" id="IPR012337">
    <property type="entry name" value="RNaseH-like_sf"/>
</dbReference>
<dbReference type="Gene3D" id="3.30.420.10">
    <property type="entry name" value="Ribonuclease H-like superfamily/Ribonuclease H"/>
    <property type="match status" value="1"/>
</dbReference>
<dbReference type="PANTHER" id="PTHR47723:SF13">
    <property type="entry name" value="PUTATIVE-RELATED"/>
    <property type="match status" value="1"/>
</dbReference>
<dbReference type="PANTHER" id="PTHR47723">
    <property type="entry name" value="OS05G0353850 PROTEIN"/>
    <property type="match status" value="1"/>
</dbReference>
<evidence type="ECO:0000259" key="1">
    <source>
        <dbReference type="Pfam" id="PF13456"/>
    </source>
</evidence>
<dbReference type="InterPro" id="IPR044730">
    <property type="entry name" value="RNase_H-like_dom_plant"/>
</dbReference>
<dbReference type="InterPro" id="IPR002156">
    <property type="entry name" value="RNaseH_domain"/>
</dbReference>
<protein>
    <recommendedName>
        <fullName evidence="1">RNase H type-1 domain-containing protein</fullName>
    </recommendedName>
</protein>
<dbReference type="SUPFAM" id="SSF53098">
    <property type="entry name" value="Ribonuclease H-like"/>
    <property type="match status" value="1"/>
</dbReference>
<dbReference type="EMBL" id="JBBPBN010000034">
    <property type="protein sequence ID" value="KAK9002937.1"/>
    <property type="molecule type" value="Genomic_DNA"/>
</dbReference>
<gene>
    <name evidence="2" type="ORF">V6N11_060511</name>
</gene>
<accession>A0ABR2QQK0</accession>
<name>A0ABR2QQK0_9ROSI</name>
<dbReference type="InterPro" id="IPR053151">
    <property type="entry name" value="RNase_H-like"/>
</dbReference>
<keyword evidence="3" id="KW-1185">Reference proteome</keyword>
<reference evidence="2 3" key="1">
    <citation type="journal article" date="2024" name="G3 (Bethesda)">
        <title>Genome assembly of Hibiscus sabdariffa L. provides insights into metabolisms of medicinal natural products.</title>
        <authorList>
            <person name="Kim T."/>
        </authorList>
    </citation>
    <scope>NUCLEOTIDE SEQUENCE [LARGE SCALE GENOMIC DNA]</scope>
    <source>
        <strain evidence="2">TK-2024</strain>
        <tissue evidence="2">Old leaves</tissue>
    </source>
</reference>
<evidence type="ECO:0000313" key="2">
    <source>
        <dbReference type="EMBL" id="KAK9002937.1"/>
    </source>
</evidence>
<proteinExistence type="predicted"/>
<organism evidence="2 3">
    <name type="scientific">Hibiscus sabdariffa</name>
    <name type="common">roselle</name>
    <dbReference type="NCBI Taxonomy" id="183260"/>
    <lineage>
        <taxon>Eukaryota</taxon>
        <taxon>Viridiplantae</taxon>
        <taxon>Streptophyta</taxon>
        <taxon>Embryophyta</taxon>
        <taxon>Tracheophyta</taxon>
        <taxon>Spermatophyta</taxon>
        <taxon>Magnoliopsida</taxon>
        <taxon>eudicotyledons</taxon>
        <taxon>Gunneridae</taxon>
        <taxon>Pentapetalae</taxon>
        <taxon>rosids</taxon>
        <taxon>malvids</taxon>
        <taxon>Malvales</taxon>
        <taxon>Malvaceae</taxon>
        <taxon>Malvoideae</taxon>
        <taxon>Hibiscus</taxon>
    </lineage>
</organism>
<comment type="caution">
    <text evidence="2">The sequence shown here is derived from an EMBL/GenBank/DDBJ whole genome shotgun (WGS) entry which is preliminary data.</text>
</comment>